<evidence type="ECO:0000256" key="6">
    <source>
        <dbReference type="ARBA" id="ARBA00022723"/>
    </source>
</evidence>
<evidence type="ECO:0000313" key="18">
    <source>
        <dbReference type="EMBL" id="CAB4887516.1"/>
    </source>
</evidence>
<comment type="subcellular location">
    <subcellularLocation>
        <location evidence="1">Cell membrane</location>
        <topology evidence="1">Multi-pass membrane protein</topology>
    </subcellularLocation>
</comment>
<dbReference type="EMBL" id="CAEZXW010000024">
    <property type="protein sequence ID" value="CAB4699556.1"/>
    <property type="molecule type" value="Genomic_DNA"/>
</dbReference>
<evidence type="ECO:0000256" key="3">
    <source>
        <dbReference type="ARBA" id="ARBA00022475"/>
    </source>
</evidence>
<keyword evidence="5 14" id="KW-0812">Transmembrane</keyword>
<reference evidence="17" key="1">
    <citation type="submission" date="2020-05" db="EMBL/GenBank/DDBJ databases">
        <authorList>
            <person name="Chiriac C."/>
            <person name="Salcher M."/>
            <person name="Ghai R."/>
            <person name="Kavagutti S V."/>
        </authorList>
    </citation>
    <scope>NUCLEOTIDE SEQUENCE</scope>
</reference>
<dbReference type="PANTHER" id="PTHR30598">
    <property type="entry name" value="NITRATE REDUCTASE PRIVATE CHAPERONE, REDOX ENZYME MATURATION PROTEIN REMP FAMILY"/>
    <property type="match status" value="1"/>
</dbReference>
<dbReference type="GO" id="GO:0019645">
    <property type="term" value="P:anaerobic electron transport chain"/>
    <property type="evidence" value="ECO:0007669"/>
    <property type="project" value="TreeGrafter"/>
</dbReference>
<dbReference type="NCBIfam" id="TIGR00351">
    <property type="entry name" value="narI"/>
    <property type="match status" value="1"/>
</dbReference>
<evidence type="ECO:0000256" key="1">
    <source>
        <dbReference type="ARBA" id="ARBA00004651"/>
    </source>
</evidence>
<keyword evidence="9" id="KW-0560">Oxidoreductase</keyword>
<dbReference type="InterPro" id="IPR036197">
    <property type="entry name" value="NarG-like_sf"/>
</dbReference>
<evidence type="ECO:0000256" key="14">
    <source>
        <dbReference type="SAM" id="Phobius"/>
    </source>
</evidence>
<evidence type="ECO:0000256" key="9">
    <source>
        <dbReference type="ARBA" id="ARBA00023002"/>
    </source>
</evidence>
<keyword evidence="4" id="KW-0349">Heme</keyword>
<keyword evidence="8 14" id="KW-1133">Transmembrane helix</keyword>
<evidence type="ECO:0000256" key="11">
    <source>
        <dbReference type="ARBA" id="ARBA00023063"/>
    </source>
</evidence>
<evidence type="ECO:0000313" key="16">
    <source>
        <dbReference type="EMBL" id="CAB4699556.1"/>
    </source>
</evidence>
<evidence type="ECO:0000313" key="19">
    <source>
        <dbReference type="EMBL" id="CAB5033641.1"/>
    </source>
</evidence>
<dbReference type="GO" id="GO:0009325">
    <property type="term" value="C:nitrate reductase complex"/>
    <property type="evidence" value="ECO:0007669"/>
    <property type="project" value="InterPro"/>
</dbReference>
<dbReference type="InterPro" id="IPR023234">
    <property type="entry name" value="NarG-like_domain"/>
</dbReference>
<keyword evidence="2" id="KW-0813">Transport</keyword>
<gene>
    <name evidence="16" type="ORF">UFOPK2593_00555</name>
    <name evidence="17" type="ORF">UFOPK2894_00385</name>
    <name evidence="18" type="ORF">UFOPK3492_00042</name>
    <name evidence="19" type="ORF">UFOPK4234_00084</name>
    <name evidence="20" type="ORF">UFOPK4295_01074</name>
</gene>
<evidence type="ECO:0000259" key="15">
    <source>
        <dbReference type="Pfam" id="PF02665"/>
    </source>
</evidence>
<dbReference type="GO" id="GO:0005886">
    <property type="term" value="C:plasma membrane"/>
    <property type="evidence" value="ECO:0007669"/>
    <property type="project" value="UniProtKB-SubCell"/>
</dbReference>
<keyword evidence="3" id="KW-1003">Cell membrane</keyword>
<proteinExistence type="predicted"/>
<dbReference type="EMBL" id="CAFBQA010000002">
    <property type="protein sequence ID" value="CAB5033641.1"/>
    <property type="molecule type" value="Genomic_DNA"/>
</dbReference>
<evidence type="ECO:0000256" key="5">
    <source>
        <dbReference type="ARBA" id="ARBA00022692"/>
    </source>
</evidence>
<feature type="transmembrane region" description="Helical" evidence="14">
    <location>
        <begin position="184"/>
        <end position="202"/>
    </location>
</feature>
<dbReference type="EMBL" id="CAEZZQ010000015">
    <property type="protein sequence ID" value="CAB4767661.1"/>
    <property type="molecule type" value="Genomic_DNA"/>
</dbReference>
<evidence type="ECO:0000256" key="8">
    <source>
        <dbReference type="ARBA" id="ARBA00022989"/>
    </source>
</evidence>
<feature type="transmembrane region" description="Helical" evidence="14">
    <location>
        <begin position="92"/>
        <end position="111"/>
    </location>
</feature>
<evidence type="ECO:0000256" key="7">
    <source>
        <dbReference type="ARBA" id="ARBA00022982"/>
    </source>
</evidence>
<dbReference type="InterPro" id="IPR003816">
    <property type="entry name" value="Nitrate_red_gam"/>
</dbReference>
<dbReference type="InterPro" id="IPR051936">
    <property type="entry name" value="Heme-iron_electron_transfer"/>
</dbReference>
<evidence type="ECO:0000256" key="10">
    <source>
        <dbReference type="ARBA" id="ARBA00023004"/>
    </source>
</evidence>
<dbReference type="FunFam" id="1.20.950.20:FF:000001">
    <property type="entry name" value="Respiratory nitrate reductase subunit gamma"/>
    <property type="match status" value="1"/>
</dbReference>
<evidence type="ECO:0000256" key="13">
    <source>
        <dbReference type="SAM" id="MobiDB-lite"/>
    </source>
</evidence>
<evidence type="ECO:0000256" key="4">
    <source>
        <dbReference type="ARBA" id="ARBA00022617"/>
    </source>
</evidence>
<dbReference type="GO" id="GO:0042128">
    <property type="term" value="P:nitrate assimilation"/>
    <property type="evidence" value="ECO:0007669"/>
    <property type="project" value="UniProtKB-KW"/>
</dbReference>
<protein>
    <submittedName>
        <fullName evidence="17">Unannotated protein</fullName>
    </submittedName>
</protein>
<name>A0A6J6V696_9ZZZZ</name>
<dbReference type="GO" id="GO:0008940">
    <property type="term" value="F:nitrate reductase activity"/>
    <property type="evidence" value="ECO:0007669"/>
    <property type="project" value="InterPro"/>
</dbReference>
<dbReference type="GO" id="GO:0009055">
    <property type="term" value="F:electron transfer activity"/>
    <property type="evidence" value="ECO:0007669"/>
    <property type="project" value="TreeGrafter"/>
</dbReference>
<sequence>MSSPNILLWIVLPYMAFASFVLGLVWRFKYDKFNWTTRSSQIYEGKLLRIAGPLFHLGLFAVIGGHVVGLLIPQTFTDRLGLSHEVYHLGAITMGGGAGIATLLGISLLIYRRRTTAMVFAATTRNDKTMYIFLVSTLLAGSSATLSSAGIIGEEHNYRETVGPWVRSILTLNPNGESMMASPLAFRIHAVVAMSLFIIWPFTRLVHSLSAPVGYLFRPSIVYRSRDNQSTSGSRQARPGWEKVKY</sequence>
<evidence type="ECO:0000313" key="20">
    <source>
        <dbReference type="EMBL" id="CAB5052262.1"/>
    </source>
</evidence>
<feature type="transmembrane region" description="Helical" evidence="14">
    <location>
        <begin position="6"/>
        <end position="26"/>
    </location>
</feature>
<keyword evidence="10" id="KW-0408">Iron</keyword>
<feature type="transmembrane region" description="Helical" evidence="14">
    <location>
        <begin position="47"/>
        <end position="72"/>
    </location>
</feature>
<keyword evidence="7" id="KW-0249">Electron transport</keyword>
<dbReference type="EMBL" id="CAFBMD010000001">
    <property type="protein sequence ID" value="CAB4887516.1"/>
    <property type="molecule type" value="Genomic_DNA"/>
</dbReference>
<keyword evidence="11" id="KW-0534">Nitrate assimilation</keyword>
<keyword evidence="12 14" id="KW-0472">Membrane</keyword>
<feature type="domain" description="NarG-like" evidence="15">
    <location>
        <begin position="5"/>
        <end position="226"/>
    </location>
</feature>
<dbReference type="PANTHER" id="PTHR30598:SF3">
    <property type="entry name" value="RESPIRATORY NITRATE REDUCTASE 1 GAMMA CHAIN"/>
    <property type="match status" value="1"/>
</dbReference>
<feature type="region of interest" description="Disordered" evidence="13">
    <location>
        <begin position="226"/>
        <end position="246"/>
    </location>
</feature>
<keyword evidence="6" id="KW-0479">Metal-binding</keyword>
<evidence type="ECO:0000313" key="17">
    <source>
        <dbReference type="EMBL" id="CAB4767661.1"/>
    </source>
</evidence>
<dbReference type="EMBL" id="CAFBQF010000057">
    <property type="protein sequence ID" value="CAB5052262.1"/>
    <property type="molecule type" value="Genomic_DNA"/>
</dbReference>
<evidence type="ECO:0000256" key="2">
    <source>
        <dbReference type="ARBA" id="ARBA00022448"/>
    </source>
</evidence>
<accession>A0A6J6V696</accession>
<dbReference type="SUPFAM" id="SSF103501">
    <property type="entry name" value="Respiratory nitrate reductase 1 gamma chain"/>
    <property type="match status" value="1"/>
</dbReference>
<feature type="transmembrane region" description="Helical" evidence="14">
    <location>
        <begin position="131"/>
        <end position="152"/>
    </location>
</feature>
<dbReference type="Gene3D" id="1.20.950.20">
    <property type="entry name" value="Transmembrane di-heme cytochromes, Chain C"/>
    <property type="match status" value="1"/>
</dbReference>
<dbReference type="GO" id="GO:0020037">
    <property type="term" value="F:heme binding"/>
    <property type="evidence" value="ECO:0007669"/>
    <property type="project" value="TreeGrafter"/>
</dbReference>
<dbReference type="Pfam" id="PF02665">
    <property type="entry name" value="Nitrate_red_gam"/>
    <property type="match status" value="1"/>
</dbReference>
<dbReference type="AlphaFoldDB" id="A0A6J6V696"/>
<organism evidence="17">
    <name type="scientific">freshwater metagenome</name>
    <dbReference type="NCBI Taxonomy" id="449393"/>
    <lineage>
        <taxon>unclassified sequences</taxon>
        <taxon>metagenomes</taxon>
        <taxon>ecological metagenomes</taxon>
    </lineage>
</organism>
<dbReference type="GO" id="GO:0046872">
    <property type="term" value="F:metal ion binding"/>
    <property type="evidence" value="ECO:0007669"/>
    <property type="project" value="UniProtKB-KW"/>
</dbReference>
<evidence type="ECO:0000256" key="12">
    <source>
        <dbReference type="ARBA" id="ARBA00023136"/>
    </source>
</evidence>